<comment type="similarity">
    <text evidence="1">Belongs to the Skp family.</text>
</comment>
<dbReference type="EMBL" id="JBHSHD010000003">
    <property type="protein sequence ID" value="MFC4819124.1"/>
    <property type="molecule type" value="Genomic_DNA"/>
</dbReference>
<dbReference type="SMART" id="SM00935">
    <property type="entry name" value="OmpH"/>
    <property type="match status" value="1"/>
</dbReference>
<evidence type="ECO:0000256" key="3">
    <source>
        <dbReference type="SAM" id="SignalP"/>
    </source>
</evidence>
<feature type="signal peptide" evidence="3">
    <location>
        <begin position="1"/>
        <end position="29"/>
    </location>
</feature>
<sequence>MTLHAQSGLWLRLLLLTAAALAFAQSAPAQPVPAPAVRIGYVDMKRLLDNAPQVVTGRRKLEREFAAGDAALKADETRAASLRERQARDAATMNQAQADALQREIDALDRSIKRSRDTLRAELKTRSDQELDRSWREINDAVVEFAREQGYDLIVPSPVVYASPKVDVTDRVLERLRRSAKADTP</sequence>
<keyword evidence="5" id="KW-1185">Reference proteome</keyword>
<evidence type="ECO:0000256" key="1">
    <source>
        <dbReference type="ARBA" id="ARBA00009091"/>
    </source>
</evidence>
<evidence type="ECO:0000313" key="5">
    <source>
        <dbReference type="Proteomes" id="UP001595886"/>
    </source>
</evidence>
<comment type="caution">
    <text evidence="4">The sequence shown here is derived from an EMBL/GenBank/DDBJ whole genome shotgun (WGS) entry which is preliminary data.</text>
</comment>
<proteinExistence type="inferred from homology"/>
<evidence type="ECO:0000313" key="4">
    <source>
        <dbReference type="EMBL" id="MFC4819124.1"/>
    </source>
</evidence>
<dbReference type="SUPFAM" id="SSF111384">
    <property type="entry name" value="OmpH-like"/>
    <property type="match status" value="1"/>
</dbReference>
<dbReference type="InterPro" id="IPR005632">
    <property type="entry name" value="Chaperone_Skp"/>
</dbReference>
<protein>
    <submittedName>
        <fullName evidence="4">OmpH family outer membrane protein</fullName>
    </submittedName>
</protein>
<name>A0ABV9QU65_9GAMM</name>
<gene>
    <name evidence="4" type="ORF">ACFO6Q_02240</name>
</gene>
<accession>A0ABV9QU65</accession>
<organism evidence="4 5">
    <name type="scientific">Dokdonella ginsengisoli</name>
    <dbReference type="NCBI Taxonomy" id="363846"/>
    <lineage>
        <taxon>Bacteria</taxon>
        <taxon>Pseudomonadati</taxon>
        <taxon>Pseudomonadota</taxon>
        <taxon>Gammaproteobacteria</taxon>
        <taxon>Lysobacterales</taxon>
        <taxon>Rhodanobacteraceae</taxon>
        <taxon>Dokdonella</taxon>
    </lineage>
</organism>
<dbReference type="InterPro" id="IPR024930">
    <property type="entry name" value="Skp_dom_sf"/>
</dbReference>
<dbReference type="Proteomes" id="UP001595886">
    <property type="component" value="Unassembled WGS sequence"/>
</dbReference>
<dbReference type="PANTHER" id="PTHR35089:SF1">
    <property type="entry name" value="CHAPERONE PROTEIN SKP"/>
    <property type="match status" value="1"/>
</dbReference>
<dbReference type="PANTHER" id="PTHR35089">
    <property type="entry name" value="CHAPERONE PROTEIN SKP"/>
    <property type="match status" value="1"/>
</dbReference>
<reference evidence="5" key="1">
    <citation type="journal article" date="2019" name="Int. J. Syst. Evol. Microbiol.">
        <title>The Global Catalogue of Microorganisms (GCM) 10K type strain sequencing project: providing services to taxonomists for standard genome sequencing and annotation.</title>
        <authorList>
            <consortium name="The Broad Institute Genomics Platform"/>
            <consortium name="The Broad Institute Genome Sequencing Center for Infectious Disease"/>
            <person name="Wu L."/>
            <person name="Ma J."/>
        </authorList>
    </citation>
    <scope>NUCLEOTIDE SEQUENCE [LARGE SCALE GENOMIC DNA]</scope>
    <source>
        <strain evidence="5">CCUG 30340</strain>
    </source>
</reference>
<evidence type="ECO:0000256" key="2">
    <source>
        <dbReference type="ARBA" id="ARBA00022729"/>
    </source>
</evidence>
<dbReference type="Gene3D" id="3.30.910.20">
    <property type="entry name" value="Skp domain"/>
    <property type="match status" value="1"/>
</dbReference>
<dbReference type="Pfam" id="PF03938">
    <property type="entry name" value="OmpH"/>
    <property type="match status" value="1"/>
</dbReference>
<keyword evidence="2 3" id="KW-0732">Signal</keyword>
<feature type="chain" id="PRO_5046280784" evidence="3">
    <location>
        <begin position="30"/>
        <end position="185"/>
    </location>
</feature>
<dbReference type="RefSeq" id="WP_380018869.1">
    <property type="nucleotide sequence ID" value="NZ_JBHSHD010000003.1"/>
</dbReference>